<dbReference type="Pfam" id="PF07883">
    <property type="entry name" value="Cupin_2"/>
    <property type="match status" value="1"/>
</dbReference>
<feature type="domain" description="Cupin type-2" evidence="1">
    <location>
        <begin position="39"/>
        <end position="100"/>
    </location>
</feature>
<gene>
    <name evidence="2" type="ORF">GCM10023086_13340</name>
</gene>
<evidence type="ECO:0000313" key="2">
    <source>
        <dbReference type="EMBL" id="GAA4298788.1"/>
    </source>
</evidence>
<proteinExistence type="predicted"/>
<dbReference type="Gene3D" id="2.60.120.10">
    <property type="entry name" value="Jelly Rolls"/>
    <property type="match status" value="1"/>
</dbReference>
<dbReference type="EMBL" id="BAABET010000002">
    <property type="protein sequence ID" value="GAA4298788.1"/>
    <property type="molecule type" value="Genomic_DNA"/>
</dbReference>
<comment type="caution">
    <text evidence="2">The sequence shown here is derived from an EMBL/GenBank/DDBJ whole genome shotgun (WGS) entry which is preliminary data.</text>
</comment>
<protein>
    <submittedName>
        <fullName evidence="2">Cupin domain-containing protein</fullName>
    </submittedName>
</protein>
<evidence type="ECO:0000313" key="3">
    <source>
        <dbReference type="Proteomes" id="UP001501115"/>
    </source>
</evidence>
<keyword evidence="3" id="KW-1185">Reference proteome</keyword>
<name>A0ABP8FA63_9ACTN</name>
<dbReference type="PANTHER" id="PTHR43698">
    <property type="entry name" value="RIBD C-TERMINAL DOMAIN CONTAINING PROTEIN"/>
    <property type="match status" value="1"/>
</dbReference>
<dbReference type="InterPro" id="IPR047263">
    <property type="entry name" value="HNL-like_cupin"/>
</dbReference>
<dbReference type="Proteomes" id="UP001501115">
    <property type="component" value="Unassembled WGS sequence"/>
</dbReference>
<reference evidence="3" key="1">
    <citation type="journal article" date="2019" name="Int. J. Syst. Evol. Microbiol.">
        <title>The Global Catalogue of Microorganisms (GCM) 10K type strain sequencing project: providing services to taxonomists for standard genome sequencing and annotation.</title>
        <authorList>
            <consortium name="The Broad Institute Genomics Platform"/>
            <consortium name="The Broad Institute Genome Sequencing Center for Infectious Disease"/>
            <person name="Wu L."/>
            <person name="Ma J."/>
        </authorList>
    </citation>
    <scope>NUCLEOTIDE SEQUENCE [LARGE SCALE GENOMIC DNA]</scope>
    <source>
        <strain evidence="3">JCM 31290</strain>
    </source>
</reference>
<evidence type="ECO:0000259" key="1">
    <source>
        <dbReference type="Pfam" id="PF07883"/>
    </source>
</evidence>
<dbReference type="PANTHER" id="PTHR43698:SF1">
    <property type="entry name" value="BLL4564 PROTEIN"/>
    <property type="match status" value="1"/>
</dbReference>
<dbReference type="InterPro" id="IPR014710">
    <property type="entry name" value="RmlC-like_jellyroll"/>
</dbReference>
<organism evidence="2 3">
    <name type="scientific">Streptomyces venetus</name>
    <dbReference type="NCBI Taxonomy" id="1701086"/>
    <lineage>
        <taxon>Bacteria</taxon>
        <taxon>Bacillati</taxon>
        <taxon>Actinomycetota</taxon>
        <taxon>Actinomycetes</taxon>
        <taxon>Kitasatosporales</taxon>
        <taxon>Streptomycetaceae</taxon>
        <taxon>Streptomyces</taxon>
    </lineage>
</organism>
<dbReference type="InterPro" id="IPR013096">
    <property type="entry name" value="Cupin_2"/>
</dbReference>
<sequence length="143" mass="15003">MDHVTSTPTLKAPAERFTGDVYLNMISTPTEPARLAAALVRFTPGARTNWHSHALGQVLHITDGVGLVGTRDGDVVRVSAGETVTCPAGEEHWHGALDTNLMAHIAMVVGDGTGDGTTWLEPVTDEQYTAALATVTDGLADPS</sequence>
<dbReference type="RefSeq" id="WP_345660444.1">
    <property type="nucleotide sequence ID" value="NZ_BAABET010000002.1"/>
</dbReference>
<dbReference type="SUPFAM" id="SSF51182">
    <property type="entry name" value="RmlC-like cupins"/>
    <property type="match status" value="1"/>
</dbReference>
<dbReference type="CDD" id="cd02233">
    <property type="entry name" value="cupin_HNL-like"/>
    <property type="match status" value="1"/>
</dbReference>
<accession>A0ABP8FA63</accession>
<dbReference type="InterPro" id="IPR011051">
    <property type="entry name" value="RmlC_Cupin_sf"/>
</dbReference>